<dbReference type="Proteomes" id="UP000275846">
    <property type="component" value="Unassembled WGS sequence"/>
</dbReference>
<evidence type="ECO:0000256" key="2">
    <source>
        <dbReference type="ARBA" id="ARBA00022490"/>
    </source>
</evidence>
<dbReference type="AlphaFoldDB" id="A0A183STI7"/>
<dbReference type="SUPFAM" id="SSF52200">
    <property type="entry name" value="Toll/Interleukin receptor TIR domain"/>
    <property type="match status" value="1"/>
</dbReference>
<dbReference type="InterPro" id="IPR039184">
    <property type="entry name" value="SARM1"/>
</dbReference>
<keyword evidence="6" id="KW-1185">Reference proteome</keyword>
<dbReference type="PANTHER" id="PTHR22998:SF1">
    <property type="entry name" value="NAD(+) HYDROLASE SARM1"/>
    <property type="match status" value="1"/>
</dbReference>
<dbReference type="PANTHER" id="PTHR22998">
    <property type="entry name" value="SARM1"/>
    <property type="match status" value="1"/>
</dbReference>
<evidence type="ECO:0000259" key="4">
    <source>
        <dbReference type="PROSITE" id="PS50104"/>
    </source>
</evidence>
<dbReference type="InterPro" id="IPR000157">
    <property type="entry name" value="TIR_dom"/>
</dbReference>
<dbReference type="PROSITE" id="PS50104">
    <property type="entry name" value="TIR"/>
    <property type="match status" value="1"/>
</dbReference>
<dbReference type="EMBL" id="UYSU01034188">
    <property type="protein sequence ID" value="VDL93920.1"/>
    <property type="molecule type" value="Genomic_DNA"/>
</dbReference>
<evidence type="ECO:0000313" key="6">
    <source>
        <dbReference type="Proteomes" id="UP000275846"/>
    </source>
</evidence>
<organism evidence="7">
    <name type="scientific">Schistocephalus solidus</name>
    <name type="common">Tapeworm</name>
    <dbReference type="NCBI Taxonomy" id="70667"/>
    <lineage>
        <taxon>Eukaryota</taxon>
        <taxon>Metazoa</taxon>
        <taxon>Spiralia</taxon>
        <taxon>Lophotrochozoa</taxon>
        <taxon>Platyhelminthes</taxon>
        <taxon>Cestoda</taxon>
        <taxon>Eucestoda</taxon>
        <taxon>Diphyllobothriidea</taxon>
        <taxon>Diphyllobothriidae</taxon>
        <taxon>Schistocephalus</taxon>
    </lineage>
</organism>
<dbReference type="Gene3D" id="3.40.50.10140">
    <property type="entry name" value="Toll/interleukin-1 receptor homology (TIR) domain"/>
    <property type="match status" value="1"/>
</dbReference>
<name>A0A183STI7_SCHSO</name>
<evidence type="ECO:0000256" key="1">
    <source>
        <dbReference type="ARBA" id="ARBA00004496"/>
    </source>
</evidence>
<dbReference type="GO" id="GO:0007165">
    <property type="term" value="P:signal transduction"/>
    <property type="evidence" value="ECO:0007669"/>
    <property type="project" value="InterPro"/>
</dbReference>
<dbReference type="GO" id="GO:0035591">
    <property type="term" value="F:signaling adaptor activity"/>
    <property type="evidence" value="ECO:0007669"/>
    <property type="project" value="InterPro"/>
</dbReference>
<keyword evidence="2" id="KW-0963">Cytoplasm</keyword>
<dbReference type="InterPro" id="IPR035897">
    <property type="entry name" value="Toll_tir_struct_dom_sf"/>
</dbReference>
<evidence type="ECO:0000313" key="5">
    <source>
        <dbReference type="EMBL" id="VDL93920.1"/>
    </source>
</evidence>
<dbReference type="OrthoDB" id="202764at2759"/>
<comment type="subcellular location">
    <subcellularLocation>
        <location evidence="1">Cytoplasm</location>
    </subcellularLocation>
</comment>
<sequence length="196" mass="22232">MGHHTSPTYMCNNRTHWPLKTHEEAPRSYRCALQLGLLVTNRFLGISTHDDDRGSLTARPAEPRKNLLNTSTGGKLDAFISYRRSNGSQLASLLKVHLELRGYRVFLDIERLTAGRFDLGLINSIVMAKNFILVLTPNALDRCLSDKDGSDWVHKEIICALENRCNIIPLTDRFDWPAAEDIPEDIRSVIKYNSVK</sequence>
<proteinExistence type="predicted"/>
<keyword evidence="3" id="KW-0677">Repeat</keyword>
<dbReference type="WBParaSite" id="SSLN_0000781701-mRNA-1">
    <property type="protein sequence ID" value="SSLN_0000781701-mRNA-1"/>
    <property type="gene ID" value="SSLN_0000781701"/>
</dbReference>
<evidence type="ECO:0000313" key="7">
    <source>
        <dbReference type="WBParaSite" id="SSLN_0000781701-mRNA-1"/>
    </source>
</evidence>
<dbReference type="GO" id="GO:0003953">
    <property type="term" value="F:NAD+ nucleosidase activity"/>
    <property type="evidence" value="ECO:0007669"/>
    <property type="project" value="InterPro"/>
</dbReference>
<dbReference type="Pfam" id="PF13676">
    <property type="entry name" value="TIR_2"/>
    <property type="match status" value="1"/>
</dbReference>
<reference evidence="5 6" key="2">
    <citation type="submission" date="2018-11" db="EMBL/GenBank/DDBJ databases">
        <authorList>
            <consortium name="Pathogen Informatics"/>
        </authorList>
    </citation>
    <scope>NUCLEOTIDE SEQUENCE [LARGE SCALE GENOMIC DNA]</scope>
    <source>
        <strain evidence="5 6">NST_G2</strain>
    </source>
</reference>
<protein>
    <submittedName>
        <fullName evidence="7">TIR domain-containing protein</fullName>
    </submittedName>
</protein>
<dbReference type="GO" id="GO:0030425">
    <property type="term" value="C:dendrite"/>
    <property type="evidence" value="ECO:0007669"/>
    <property type="project" value="TreeGrafter"/>
</dbReference>
<reference evidence="7" key="1">
    <citation type="submission" date="2016-06" db="UniProtKB">
        <authorList>
            <consortium name="WormBaseParasite"/>
        </authorList>
    </citation>
    <scope>IDENTIFICATION</scope>
</reference>
<accession>A0A183STI7</accession>
<gene>
    <name evidence="5" type="ORF">SSLN_LOCUS7535</name>
</gene>
<dbReference type="GO" id="GO:0034128">
    <property type="term" value="P:negative regulation of MyD88-independent toll-like receptor signaling pathway"/>
    <property type="evidence" value="ECO:0007669"/>
    <property type="project" value="InterPro"/>
</dbReference>
<evidence type="ECO:0000256" key="3">
    <source>
        <dbReference type="ARBA" id="ARBA00022737"/>
    </source>
</evidence>
<dbReference type="STRING" id="70667.A0A183STI7"/>
<dbReference type="GO" id="GO:0048678">
    <property type="term" value="P:response to axon injury"/>
    <property type="evidence" value="ECO:0007669"/>
    <property type="project" value="InterPro"/>
</dbReference>
<feature type="domain" description="TIR" evidence="4">
    <location>
        <begin position="74"/>
        <end position="196"/>
    </location>
</feature>
<dbReference type="GO" id="GO:0005737">
    <property type="term" value="C:cytoplasm"/>
    <property type="evidence" value="ECO:0007669"/>
    <property type="project" value="UniProtKB-SubCell"/>
</dbReference>